<dbReference type="Proteomes" id="UP001172680">
    <property type="component" value="Unassembled WGS sequence"/>
</dbReference>
<organism evidence="1 2">
    <name type="scientific">Coniosporium tulheliwenetii</name>
    <dbReference type="NCBI Taxonomy" id="3383036"/>
    <lineage>
        <taxon>Eukaryota</taxon>
        <taxon>Fungi</taxon>
        <taxon>Dikarya</taxon>
        <taxon>Ascomycota</taxon>
        <taxon>Pezizomycotina</taxon>
        <taxon>Dothideomycetes</taxon>
        <taxon>Dothideomycetes incertae sedis</taxon>
        <taxon>Coniosporium</taxon>
    </lineage>
</organism>
<protein>
    <submittedName>
        <fullName evidence="1">Uncharacterized protein</fullName>
    </submittedName>
</protein>
<sequence length="100" mass="11221">MLLVTAEMNLAQLSHNKLHAHLSDAEQKTHSLLNEQSNRLTELDLKLTENNRLVSSSGAAVIMKMTELLRLDWLRQMGTDLSSLVQVFVVNMATYKQGGQ</sequence>
<dbReference type="EMBL" id="JAPDRP010000019">
    <property type="protein sequence ID" value="KAJ9639363.1"/>
    <property type="molecule type" value="Genomic_DNA"/>
</dbReference>
<evidence type="ECO:0000313" key="1">
    <source>
        <dbReference type="EMBL" id="KAJ9639363.1"/>
    </source>
</evidence>
<gene>
    <name evidence="1" type="ORF">H2199_006396</name>
</gene>
<proteinExistence type="predicted"/>
<name>A0ACC2YWK6_9PEZI</name>
<keyword evidence="2" id="KW-1185">Reference proteome</keyword>
<accession>A0ACC2YWK6</accession>
<comment type="caution">
    <text evidence="1">The sequence shown here is derived from an EMBL/GenBank/DDBJ whole genome shotgun (WGS) entry which is preliminary data.</text>
</comment>
<reference evidence="1" key="1">
    <citation type="submission" date="2022-10" db="EMBL/GenBank/DDBJ databases">
        <title>Culturing micro-colonial fungi from biological soil crusts in the Mojave desert and describing Neophaeococcomyces mojavensis, and introducing the new genera and species Taxawa tesnikishii.</title>
        <authorList>
            <person name="Kurbessoian T."/>
            <person name="Stajich J.E."/>
        </authorList>
    </citation>
    <scope>NUCLEOTIDE SEQUENCE</scope>
    <source>
        <strain evidence="1">JES_115</strain>
    </source>
</reference>
<evidence type="ECO:0000313" key="2">
    <source>
        <dbReference type="Proteomes" id="UP001172680"/>
    </source>
</evidence>